<dbReference type="EMBL" id="MRZV01000337">
    <property type="protein sequence ID" value="PIK52235.1"/>
    <property type="molecule type" value="Genomic_DNA"/>
</dbReference>
<keyword evidence="4 9" id="KW-0812">Transmembrane</keyword>
<evidence type="ECO:0000313" key="11">
    <source>
        <dbReference type="EMBL" id="PIK52235.1"/>
    </source>
</evidence>
<dbReference type="GO" id="GO:0016323">
    <property type="term" value="C:basolateral plasma membrane"/>
    <property type="evidence" value="ECO:0007669"/>
    <property type="project" value="TreeGrafter"/>
</dbReference>
<dbReference type="GO" id="GO:0015347">
    <property type="term" value="F:sodium-independent organic anion transmembrane transporter activity"/>
    <property type="evidence" value="ECO:0007669"/>
    <property type="project" value="TreeGrafter"/>
</dbReference>
<evidence type="ECO:0000259" key="10">
    <source>
        <dbReference type="PROSITE" id="PS51465"/>
    </source>
</evidence>
<name>A0A2G8KW90_STIJA</name>
<feature type="transmembrane region" description="Helical" evidence="9">
    <location>
        <begin position="205"/>
        <end position="229"/>
    </location>
</feature>
<dbReference type="InterPro" id="IPR004156">
    <property type="entry name" value="OATP"/>
</dbReference>
<dbReference type="InterPro" id="IPR036058">
    <property type="entry name" value="Kazal_dom_sf"/>
</dbReference>
<dbReference type="SUPFAM" id="SSF103473">
    <property type="entry name" value="MFS general substrate transporter"/>
    <property type="match status" value="1"/>
</dbReference>
<feature type="region of interest" description="Disordered" evidence="8">
    <location>
        <begin position="289"/>
        <end position="309"/>
    </location>
</feature>
<evidence type="ECO:0000256" key="2">
    <source>
        <dbReference type="ARBA" id="ARBA00009657"/>
    </source>
</evidence>
<dbReference type="Pfam" id="PF03137">
    <property type="entry name" value="OATP"/>
    <property type="match status" value="1"/>
</dbReference>
<feature type="transmembrane region" description="Helical" evidence="9">
    <location>
        <begin position="265"/>
        <end position="285"/>
    </location>
</feature>
<dbReference type="InterPro" id="IPR002350">
    <property type="entry name" value="Kazal_dom"/>
</dbReference>
<evidence type="ECO:0000256" key="7">
    <source>
        <dbReference type="ARBA" id="ARBA00023157"/>
    </source>
</evidence>
<evidence type="ECO:0000256" key="8">
    <source>
        <dbReference type="SAM" id="MobiDB-lite"/>
    </source>
</evidence>
<reference evidence="11 12" key="1">
    <citation type="journal article" date="2017" name="PLoS Biol.">
        <title>The sea cucumber genome provides insights into morphological evolution and visceral regeneration.</title>
        <authorList>
            <person name="Zhang X."/>
            <person name="Sun L."/>
            <person name="Yuan J."/>
            <person name="Sun Y."/>
            <person name="Gao Y."/>
            <person name="Zhang L."/>
            <person name="Li S."/>
            <person name="Dai H."/>
            <person name="Hamel J.F."/>
            <person name="Liu C."/>
            <person name="Yu Y."/>
            <person name="Liu S."/>
            <person name="Lin W."/>
            <person name="Guo K."/>
            <person name="Jin S."/>
            <person name="Xu P."/>
            <person name="Storey K.B."/>
            <person name="Huan P."/>
            <person name="Zhang T."/>
            <person name="Zhou Y."/>
            <person name="Zhang J."/>
            <person name="Lin C."/>
            <person name="Li X."/>
            <person name="Xing L."/>
            <person name="Huo D."/>
            <person name="Sun M."/>
            <person name="Wang L."/>
            <person name="Mercier A."/>
            <person name="Li F."/>
            <person name="Yang H."/>
            <person name="Xiang J."/>
        </authorList>
    </citation>
    <scope>NUCLEOTIDE SEQUENCE [LARGE SCALE GENOMIC DNA]</scope>
    <source>
        <strain evidence="11">Shaxun</strain>
        <tissue evidence="11">Muscle</tissue>
    </source>
</reference>
<dbReference type="InterPro" id="IPR036259">
    <property type="entry name" value="MFS_trans_sf"/>
</dbReference>
<dbReference type="GO" id="GO:0043252">
    <property type="term" value="P:sodium-independent organic anion transport"/>
    <property type="evidence" value="ECO:0007669"/>
    <property type="project" value="TreeGrafter"/>
</dbReference>
<gene>
    <name evidence="11" type="ORF">BSL78_10859</name>
</gene>
<evidence type="ECO:0000313" key="12">
    <source>
        <dbReference type="Proteomes" id="UP000230750"/>
    </source>
</evidence>
<comment type="caution">
    <text evidence="11">The sequence shown here is derived from an EMBL/GenBank/DDBJ whole genome shotgun (WGS) entry which is preliminary data.</text>
</comment>
<keyword evidence="5 9" id="KW-1133">Transmembrane helix</keyword>
<comment type="similarity">
    <text evidence="2">Belongs to the organo anion transporter (TC 2.A.60) family.</text>
</comment>
<dbReference type="OrthoDB" id="5062115at2759"/>
<dbReference type="PROSITE" id="PS00282">
    <property type="entry name" value="KAZAL_1"/>
    <property type="match status" value="1"/>
</dbReference>
<feature type="domain" description="Kazal-like" evidence="10">
    <location>
        <begin position="74"/>
        <end position="132"/>
    </location>
</feature>
<dbReference type="PROSITE" id="PS51465">
    <property type="entry name" value="KAZAL_2"/>
    <property type="match status" value="1"/>
</dbReference>
<feature type="transmembrane region" description="Helical" evidence="9">
    <location>
        <begin position="169"/>
        <end position="193"/>
    </location>
</feature>
<dbReference type="PANTHER" id="PTHR11388:SF142">
    <property type="entry name" value="SOLUTE CARRIER ORGANIC ANION TRANSPORTER FAMILY MEMBER 5A1"/>
    <property type="match status" value="1"/>
</dbReference>
<evidence type="ECO:0000256" key="9">
    <source>
        <dbReference type="SAM" id="Phobius"/>
    </source>
</evidence>
<dbReference type="PANTHER" id="PTHR11388">
    <property type="entry name" value="ORGANIC ANION TRANSPORTER"/>
    <property type="match status" value="1"/>
</dbReference>
<keyword evidence="3" id="KW-1003">Cell membrane</keyword>
<dbReference type="Pfam" id="PF07648">
    <property type="entry name" value="Kazal_2"/>
    <property type="match status" value="1"/>
</dbReference>
<proteinExistence type="inferred from homology"/>
<evidence type="ECO:0000256" key="4">
    <source>
        <dbReference type="ARBA" id="ARBA00022692"/>
    </source>
</evidence>
<protein>
    <submittedName>
        <fullName evidence="11">Putative solute carrier organic anion transporter family member 1A4</fullName>
    </submittedName>
</protein>
<feature type="transmembrane region" description="Helical" evidence="9">
    <location>
        <begin position="27"/>
        <end position="47"/>
    </location>
</feature>
<comment type="subcellular location">
    <subcellularLocation>
        <location evidence="1">Cell membrane</location>
        <topology evidence="1">Multi-pass membrane protein</topology>
    </subcellularLocation>
</comment>
<keyword evidence="6 9" id="KW-0472">Membrane</keyword>
<dbReference type="SUPFAM" id="SSF100895">
    <property type="entry name" value="Kazal-type serine protease inhibitors"/>
    <property type="match status" value="1"/>
</dbReference>
<evidence type="ECO:0000256" key="5">
    <source>
        <dbReference type="ARBA" id="ARBA00022989"/>
    </source>
</evidence>
<accession>A0A2G8KW90</accession>
<evidence type="ECO:0000256" key="1">
    <source>
        <dbReference type="ARBA" id="ARBA00004651"/>
    </source>
</evidence>
<evidence type="ECO:0000256" key="6">
    <source>
        <dbReference type="ARBA" id="ARBA00023136"/>
    </source>
</evidence>
<dbReference type="Gene3D" id="3.30.60.30">
    <property type="match status" value="1"/>
</dbReference>
<dbReference type="AlphaFoldDB" id="A0A2G8KW90"/>
<dbReference type="Proteomes" id="UP000230750">
    <property type="component" value="Unassembled WGS sequence"/>
</dbReference>
<evidence type="ECO:0000256" key="3">
    <source>
        <dbReference type="ARBA" id="ARBA00022475"/>
    </source>
</evidence>
<keyword evidence="7" id="KW-1015">Disulfide bond</keyword>
<sequence>MLPPGLFGNLLGGIVVRIFGNTRLRTVTIVVVLGVVVMLLEPLFLIFGCKNGDIAGLTVHYQPEGATMADIELPNLDAGCHEGCGCKDQYTPVCGSDGVTYATACFAGCQSYGNVEIEGSNTTVYLDCACIPSQETSTFISGSDVVDGVLTDQYAVQGACPLDPPCQSLLPFLILSPLIMTIGTMLANPISILQIRSVDLPDRPVCLAMGNILGKLFGFLPAPIIYGAIIDSACLMFQSSCGQSGSCIVYDIEKYRFTFHGLNNVLRVLGTLFLFVAYLSVRLGWDAKKPKQENENQEEKEPMKKESNV</sequence>
<keyword evidence="12" id="KW-1185">Reference proteome</keyword>
<organism evidence="11 12">
    <name type="scientific">Stichopus japonicus</name>
    <name type="common">Sea cucumber</name>
    <dbReference type="NCBI Taxonomy" id="307972"/>
    <lineage>
        <taxon>Eukaryota</taxon>
        <taxon>Metazoa</taxon>
        <taxon>Echinodermata</taxon>
        <taxon>Eleutherozoa</taxon>
        <taxon>Echinozoa</taxon>
        <taxon>Holothuroidea</taxon>
        <taxon>Aspidochirotacea</taxon>
        <taxon>Aspidochirotida</taxon>
        <taxon>Stichopodidae</taxon>
        <taxon>Apostichopus</taxon>
    </lineage>
</organism>